<evidence type="ECO:0000313" key="2">
    <source>
        <dbReference type="EMBL" id="CAJ1404716.1"/>
    </source>
</evidence>
<evidence type="ECO:0000256" key="1">
    <source>
        <dbReference type="SAM" id="MobiDB-lite"/>
    </source>
</evidence>
<keyword evidence="3" id="KW-1185">Reference proteome</keyword>
<feature type="region of interest" description="Disordered" evidence="1">
    <location>
        <begin position="1"/>
        <end position="22"/>
    </location>
</feature>
<gene>
    <name evidence="2" type="ORF">EVOR1521_LOCUS27110</name>
</gene>
<protein>
    <submittedName>
        <fullName evidence="2">Uncharacterized protein</fullName>
    </submittedName>
</protein>
<name>A0AA36JGP5_9DINO</name>
<sequence length="153" mass="16844">MEKRAAAQAFSDRLNATPAEGAEADRFRSAVDRLSSMKREAPQALLRLEEVPADVAAVMECWCLLHGKAPSSEQCLKLLKEEPAEDFTLVGMSNINCLTEEELAEMRRRLPAAATSDGEAGEAGEVVATMLEWMQAAVVMHDWARRQRAQPSD</sequence>
<accession>A0AA36JGP5</accession>
<dbReference type="EMBL" id="CAUJNA010003552">
    <property type="protein sequence ID" value="CAJ1404716.1"/>
    <property type="molecule type" value="Genomic_DNA"/>
</dbReference>
<dbReference type="AlphaFoldDB" id="A0AA36JGP5"/>
<organism evidence="2 3">
    <name type="scientific">Effrenium voratum</name>
    <dbReference type="NCBI Taxonomy" id="2562239"/>
    <lineage>
        <taxon>Eukaryota</taxon>
        <taxon>Sar</taxon>
        <taxon>Alveolata</taxon>
        <taxon>Dinophyceae</taxon>
        <taxon>Suessiales</taxon>
        <taxon>Symbiodiniaceae</taxon>
        <taxon>Effrenium</taxon>
    </lineage>
</organism>
<dbReference type="Gene3D" id="1.20.920.20">
    <property type="match status" value="1"/>
</dbReference>
<comment type="caution">
    <text evidence="2">The sequence shown here is derived from an EMBL/GenBank/DDBJ whole genome shotgun (WGS) entry which is preliminary data.</text>
</comment>
<proteinExistence type="predicted"/>
<evidence type="ECO:0000313" key="3">
    <source>
        <dbReference type="Proteomes" id="UP001178507"/>
    </source>
</evidence>
<dbReference type="Proteomes" id="UP001178507">
    <property type="component" value="Unassembled WGS sequence"/>
</dbReference>
<reference evidence="2" key="1">
    <citation type="submission" date="2023-08" db="EMBL/GenBank/DDBJ databases">
        <authorList>
            <person name="Chen Y."/>
            <person name="Shah S."/>
            <person name="Dougan E. K."/>
            <person name="Thang M."/>
            <person name="Chan C."/>
        </authorList>
    </citation>
    <scope>NUCLEOTIDE SEQUENCE</scope>
</reference>